<dbReference type="Proteomes" id="UP001244341">
    <property type="component" value="Chromosome 1b"/>
</dbReference>
<name>A0ABY8TLN9_TETOB</name>
<protein>
    <recommendedName>
        <fullName evidence="2">ABM domain-containing protein</fullName>
    </recommendedName>
</protein>
<organism evidence="3 4">
    <name type="scientific">Tetradesmus obliquus</name>
    <name type="common">Green alga</name>
    <name type="synonym">Acutodesmus obliquus</name>
    <dbReference type="NCBI Taxonomy" id="3088"/>
    <lineage>
        <taxon>Eukaryota</taxon>
        <taxon>Viridiplantae</taxon>
        <taxon>Chlorophyta</taxon>
        <taxon>core chlorophytes</taxon>
        <taxon>Chlorophyceae</taxon>
        <taxon>CS clade</taxon>
        <taxon>Sphaeropleales</taxon>
        <taxon>Scenedesmaceae</taxon>
        <taxon>Tetradesmus</taxon>
    </lineage>
</organism>
<dbReference type="InterPro" id="IPR007138">
    <property type="entry name" value="ABM_dom"/>
</dbReference>
<keyword evidence="4" id="KW-1185">Reference proteome</keyword>
<accession>A0ABY8TLN9</accession>
<feature type="transmembrane region" description="Helical" evidence="1">
    <location>
        <begin position="28"/>
        <end position="50"/>
    </location>
</feature>
<keyword evidence="1" id="KW-0472">Membrane</keyword>
<feature type="domain" description="ABM" evidence="2">
    <location>
        <begin position="106"/>
        <end position="175"/>
    </location>
</feature>
<dbReference type="Pfam" id="PF03992">
    <property type="entry name" value="ABM"/>
    <property type="match status" value="1"/>
</dbReference>
<keyword evidence="1" id="KW-1133">Transmembrane helix</keyword>
<evidence type="ECO:0000313" key="4">
    <source>
        <dbReference type="Proteomes" id="UP001244341"/>
    </source>
</evidence>
<proteinExistence type="predicted"/>
<keyword evidence="1" id="KW-0812">Transmembrane</keyword>
<evidence type="ECO:0000256" key="1">
    <source>
        <dbReference type="SAM" id="Phobius"/>
    </source>
</evidence>
<dbReference type="Gene3D" id="3.30.70.100">
    <property type="match status" value="1"/>
</dbReference>
<evidence type="ECO:0000259" key="2">
    <source>
        <dbReference type="Pfam" id="PF03992"/>
    </source>
</evidence>
<dbReference type="EMBL" id="CP126208">
    <property type="protein sequence ID" value="WIA09332.1"/>
    <property type="molecule type" value="Genomic_DNA"/>
</dbReference>
<sequence>MGRRRCHGTVCRILKRIVASNRDTCYCVLLPAALPVAVSLQVVLSMALVTSGMLRSQGYRTLQTRTAPVRPQVCRPVVAQAGPNGATAPAAAKQAKPVAAPAAKEFTNINKFIVPKQIQQAFVAAWRQREADMQGQPGFMGFNVISEGDSYTVSSSWASIPEWEAWSLSEECRRSHLPQGIWQFVPAKGEGFPEDFVPFKNYDEPVNAKY</sequence>
<dbReference type="SUPFAM" id="SSF54909">
    <property type="entry name" value="Dimeric alpha+beta barrel"/>
    <property type="match status" value="1"/>
</dbReference>
<evidence type="ECO:0000313" key="3">
    <source>
        <dbReference type="EMBL" id="WIA09332.1"/>
    </source>
</evidence>
<dbReference type="InterPro" id="IPR011008">
    <property type="entry name" value="Dimeric_a/b-barrel"/>
</dbReference>
<reference evidence="3 4" key="1">
    <citation type="submission" date="2023-05" db="EMBL/GenBank/DDBJ databases">
        <title>A 100% complete, gapless, phased diploid assembly of the Scenedesmus obliquus UTEX 3031 genome.</title>
        <authorList>
            <person name="Biondi T.C."/>
            <person name="Hanschen E.R."/>
            <person name="Kwon T."/>
            <person name="Eng W."/>
            <person name="Kruse C.P.S."/>
            <person name="Koehler S.I."/>
            <person name="Kunde Y."/>
            <person name="Gleasner C.D."/>
            <person name="You Mak K.T."/>
            <person name="Polle J."/>
            <person name="Hovde B.T."/>
            <person name="Starkenburg S.R."/>
        </authorList>
    </citation>
    <scope>NUCLEOTIDE SEQUENCE [LARGE SCALE GENOMIC DNA]</scope>
    <source>
        <strain evidence="3 4">DOE0152z</strain>
    </source>
</reference>
<gene>
    <name evidence="3" type="ORF">OEZ85_008739</name>
</gene>